<gene>
    <name evidence="1" type="ORF">FM125_00020</name>
</gene>
<dbReference type="Proteomes" id="UP000196230">
    <property type="component" value="Unassembled WGS sequence"/>
</dbReference>
<accession>A0A1R4I642</accession>
<name>A0A1R4I642_9MICC</name>
<organism evidence="1 2">
    <name type="scientific">Micrococcus lylae</name>
    <dbReference type="NCBI Taxonomy" id="1273"/>
    <lineage>
        <taxon>Bacteria</taxon>
        <taxon>Bacillati</taxon>
        <taxon>Actinomycetota</taxon>
        <taxon>Actinomycetes</taxon>
        <taxon>Micrococcales</taxon>
        <taxon>Micrococcaceae</taxon>
        <taxon>Micrococcus</taxon>
    </lineage>
</organism>
<proteinExistence type="predicted"/>
<protein>
    <recommendedName>
        <fullName evidence="3">Methionine synthase</fullName>
    </recommendedName>
</protein>
<reference evidence="1 2" key="1">
    <citation type="submission" date="2017-02" db="EMBL/GenBank/DDBJ databases">
        <authorList>
            <person name="Peterson S.W."/>
        </authorList>
    </citation>
    <scope>NUCLEOTIDE SEQUENCE [LARGE SCALE GENOMIC DNA]</scope>
    <source>
        <strain evidence="1 2">2B3F</strain>
    </source>
</reference>
<evidence type="ECO:0000313" key="1">
    <source>
        <dbReference type="EMBL" id="SJN15292.1"/>
    </source>
</evidence>
<dbReference type="EMBL" id="FUKP01000001">
    <property type="protein sequence ID" value="SJN15292.1"/>
    <property type="molecule type" value="Genomic_DNA"/>
</dbReference>
<evidence type="ECO:0008006" key="3">
    <source>
        <dbReference type="Google" id="ProtNLM"/>
    </source>
</evidence>
<dbReference type="RefSeq" id="WP_087133241.1">
    <property type="nucleotide sequence ID" value="NZ_FUKP01000001.1"/>
</dbReference>
<sequence length="404" mass="41368">MTTDPAPTTARDSVSPLAVDPAEAARHGLAPAAEPAEPGRVRALVGGTWRGLNAAEAALATLGEAGDAHWPLLPELPDRGPGAEPVGRTAALLPDLAVDLQPHGWRISPPGARSNGMDHRRATAHLSEDLHRLADTAGAEGIGIDRLAVRVVGPLSLLGSLWLPGGERVAVDAGARRDVAAAWTEGVAGLLSRLRTEAGARRTALWIDEPLAAAVLAGALPTASGYRTVRSVPRDEARTHWRAALAVLAGEEARASGVAPAQVWIDAGRRGCSAEEGPGPAELALLASEALPTPVAPAADDGRSGSAAQTVGVALDAPDPDVPAGPAAWDVVGGWSEAGRPLAIRHVAGRGPAALMRDVERVGLDPALTVGWTMMGPAVVGKEALRRTAQAADELEDRRTDLAG</sequence>
<evidence type="ECO:0000313" key="2">
    <source>
        <dbReference type="Proteomes" id="UP000196230"/>
    </source>
</evidence>
<dbReference type="AlphaFoldDB" id="A0A1R4I642"/>